<organism evidence="9 10">
    <name type="scientific">Streptomyces lonegramiae</name>
    <dbReference type="NCBI Taxonomy" id="3075524"/>
    <lineage>
        <taxon>Bacteria</taxon>
        <taxon>Bacillati</taxon>
        <taxon>Actinomycetota</taxon>
        <taxon>Actinomycetes</taxon>
        <taxon>Kitasatosporales</taxon>
        <taxon>Streptomycetaceae</taxon>
        <taxon>Streptomyces</taxon>
    </lineage>
</organism>
<dbReference type="InterPro" id="IPR007554">
    <property type="entry name" value="Glycerophosphate_synth"/>
</dbReference>
<evidence type="ECO:0000256" key="1">
    <source>
        <dbReference type="ARBA" id="ARBA00004202"/>
    </source>
</evidence>
<evidence type="ECO:0000256" key="7">
    <source>
        <dbReference type="SAM" id="MobiDB-lite"/>
    </source>
</evidence>
<dbReference type="RefSeq" id="WP_311727430.1">
    <property type="nucleotide sequence ID" value="NZ_JAVRFD010000016.1"/>
</dbReference>
<reference evidence="9" key="1">
    <citation type="submission" date="2024-05" db="EMBL/GenBank/DDBJ databases">
        <title>30 novel species of actinomycetes from the DSMZ collection.</title>
        <authorList>
            <person name="Nouioui I."/>
        </authorList>
    </citation>
    <scope>NUCLEOTIDE SEQUENCE</scope>
    <source>
        <strain evidence="9">DSM 41529</strain>
    </source>
</reference>
<dbReference type="Proteomes" id="UP001180754">
    <property type="component" value="Unassembled WGS sequence"/>
</dbReference>
<evidence type="ECO:0000256" key="2">
    <source>
        <dbReference type="ARBA" id="ARBA00010488"/>
    </source>
</evidence>
<dbReference type="Gene3D" id="3.90.550.10">
    <property type="entry name" value="Spore Coat Polysaccharide Biosynthesis Protein SpsA, Chain A"/>
    <property type="match status" value="1"/>
</dbReference>
<dbReference type="Pfam" id="PF04464">
    <property type="entry name" value="Glyphos_transf"/>
    <property type="match status" value="1"/>
</dbReference>
<dbReference type="InterPro" id="IPR029044">
    <property type="entry name" value="Nucleotide-diphossugar_trans"/>
</dbReference>
<evidence type="ECO:0000259" key="8">
    <source>
        <dbReference type="Pfam" id="PF00535"/>
    </source>
</evidence>
<evidence type="ECO:0000256" key="4">
    <source>
        <dbReference type="ARBA" id="ARBA00022679"/>
    </source>
</evidence>
<comment type="caution">
    <text evidence="9">The sequence shown here is derived from an EMBL/GenBank/DDBJ whole genome shotgun (WGS) entry which is preliminary data.</text>
</comment>
<evidence type="ECO:0000256" key="3">
    <source>
        <dbReference type="ARBA" id="ARBA00022475"/>
    </source>
</evidence>
<evidence type="ECO:0000313" key="9">
    <source>
        <dbReference type="EMBL" id="MDT0546938.1"/>
    </source>
</evidence>
<dbReference type="EMBL" id="JAVRFD010000016">
    <property type="protein sequence ID" value="MDT0546938.1"/>
    <property type="molecule type" value="Genomic_DNA"/>
</dbReference>
<feature type="region of interest" description="Disordered" evidence="7">
    <location>
        <begin position="721"/>
        <end position="750"/>
    </location>
</feature>
<dbReference type="InterPro" id="IPR043148">
    <property type="entry name" value="TagF_C"/>
</dbReference>
<evidence type="ECO:0000256" key="6">
    <source>
        <dbReference type="ARBA" id="ARBA00023136"/>
    </source>
</evidence>
<dbReference type="InterPro" id="IPR001173">
    <property type="entry name" value="Glyco_trans_2-like"/>
</dbReference>
<keyword evidence="10" id="KW-1185">Reference proteome</keyword>
<dbReference type="PANTHER" id="PTHR37316:SF3">
    <property type="entry name" value="TEICHOIC ACID GLYCEROL-PHOSPHATE TRANSFERASE"/>
    <property type="match status" value="1"/>
</dbReference>
<dbReference type="Gene3D" id="3.40.50.11820">
    <property type="match status" value="1"/>
</dbReference>
<keyword evidence="5" id="KW-0777">Teichoic acid biosynthesis</keyword>
<dbReference type="SUPFAM" id="SSF53756">
    <property type="entry name" value="UDP-Glycosyltransferase/glycogen phosphorylase"/>
    <property type="match status" value="1"/>
</dbReference>
<dbReference type="Gene3D" id="3.40.50.12580">
    <property type="match status" value="1"/>
</dbReference>
<comment type="similarity">
    <text evidence="2">Belongs to the CDP-glycerol glycerophosphotransferase family.</text>
</comment>
<proteinExistence type="inferred from homology"/>
<feature type="domain" description="Glycosyltransferase 2-like" evidence="8">
    <location>
        <begin position="5"/>
        <end position="172"/>
    </location>
</feature>
<sequence>MPRFSVIVPAYQVQPYLHDCLRSVLTQDFTDFELIAVDDRSPDACGSIIDDAATRDPRVRPVHLKDNVGLGPARNAGMERAAGEYVLFLDGDDTLAPGALRAMAERLAAAGEPEVLLFDYARVYWTGRAVRNVRAELLRQSGPATFRLDDRPELLRLLMVAWNKAYRRDFLEREGFTFPPGYYEDTPWTYPVLLTARSLAVLDRVCVHYRQRRRGGILRTASRRHLDVFDQYDRVFRFLDSRPDLSHWRPALFQRMLDHLAAVFTAPGRLPRGARAEFFRRAGAHHRRYRPGGAAGPPGRAWWRGLLLRIGARRVFQFLRGADRMRRRAGELGVAAYAGLRSAALRGYYRLQRLLPLDRRLAVFAAYWHKGYACNPAAIEAKLRELAPHIRTAWITGREYAHTLPPGVRRLHPGSPAYWAALARAGYLVNNVNFTPRLRKRPGQIHLQTHHGTPLKHMGLDLLDRPAAARSTDFGELLERVDRWDYSLSANRHSTLVWERVYPSGYATLEYGFPRNDIFQRATPEDVARLRERLGVPEGTTAVLYAPTHRDYQRGYLPRLDLERVARALGPGFTFLVRPHYFYSVAGPEGAGGGRVVDVSVHPSVEELCLAADALLTDYSSIMFDYANLDRPIVIHADDWDAYRAARGTYFDITTAPPGPVTRSEDELIDVFATAAWCDPRHDARRAGFRSRYCPHDDGRAAERVVRRVFLGERSEALPPVVPLADRRPAPAAGRPATAQAQAAQAQAPP</sequence>
<evidence type="ECO:0000256" key="5">
    <source>
        <dbReference type="ARBA" id="ARBA00022944"/>
    </source>
</evidence>
<keyword evidence="6" id="KW-0472">Membrane</keyword>
<evidence type="ECO:0000313" key="10">
    <source>
        <dbReference type="Proteomes" id="UP001180754"/>
    </source>
</evidence>
<comment type="subcellular location">
    <subcellularLocation>
        <location evidence="1">Cell membrane</location>
        <topology evidence="1">Peripheral membrane protein</topology>
    </subcellularLocation>
</comment>
<name>A0ABU2XLY7_9ACTN</name>
<dbReference type="PANTHER" id="PTHR37316">
    <property type="entry name" value="TEICHOIC ACID GLYCEROL-PHOSPHATE PRIMASE"/>
    <property type="match status" value="1"/>
</dbReference>
<protein>
    <submittedName>
        <fullName evidence="9">Bifunctional glycosyltransferase family 2 protein/CDP-glycerol:glycerophosphate glycerophosphotransferase</fullName>
    </submittedName>
</protein>
<dbReference type="InterPro" id="IPR051612">
    <property type="entry name" value="Teichoic_Acid_Biosynth"/>
</dbReference>
<dbReference type="Pfam" id="PF00535">
    <property type="entry name" value="Glycos_transf_2"/>
    <property type="match status" value="1"/>
</dbReference>
<dbReference type="InterPro" id="IPR043149">
    <property type="entry name" value="TagF_N"/>
</dbReference>
<gene>
    <name evidence="9" type="ORF">RND15_30170</name>
</gene>
<feature type="compositionally biased region" description="Low complexity" evidence="7">
    <location>
        <begin position="730"/>
        <end position="750"/>
    </location>
</feature>
<dbReference type="CDD" id="cd00761">
    <property type="entry name" value="Glyco_tranf_GTA_type"/>
    <property type="match status" value="1"/>
</dbReference>
<accession>A0ABU2XLY7</accession>
<dbReference type="SUPFAM" id="SSF53448">
    <property type="entry name" value="Nucleotide-diphospho-sugar transferases"/>
    <property type="match status" value="1"/>
</dbReference>
<keyword evidence="4" id="KW-0808">Transferase</keyword>
<keyword evidence="3" id="KW-1003">Cell membrane</keyword>